<dbReference type="Pfam" id="PF13439">
    <property type="entry name" value="Glyco_transf_4"/>
    <property type="match status" value="1"/>
</dbReference>
<comment type="caution">
    <text evidence="4">The sequence shown here is derived from an EMBL/GenBank/DDBJ whole genome shotgun (WGS) entry which is preliminary data.</text>
</comment>
<evidence type="ECO:0008006" key="6">
    <source>
        <dbReference type="Google" id="ProtNLM"/>
    </source>
</evidence>
<gene>
    <name evidence="4" type="ORF">A3D72_01840</name>
</gene>
<evidence type="ECO:0000313" key="5">
    <source>
        <dbReference type="Proteomes" id="UP000176303"/>
    </source>
</evidence>
<accession>A0A1F7U291</accession>
<evidence type="ECO:0000259" key="1">
    <source>
        <dbReference type="Pfam" id="PF00534"/>
    </source>
</evidence>
<dbReference type="CDD" id="cd03801">
    <property type="entry name" value="GT4_PimA-like"/>
    <property type="match status" value="2"/>
</dbReference>
<dbReference type="AlphaFoldDB" id="A0A1F7U291"/>
<feature type="domain" description="Glycosyl transferase family 1" evidence="1">
    <location>
        <begin position="192"/>
        <end position="343"/>
    </location>
</feature>
<dbReference type="Gene3D" id="3.40.50.2000">
    <property type="entry name" value="Glycogen Phosphorylase B"/>
    <property type="match status" value="4"/>
</dbReference>
<dbReference type="GO" id="GO:0016758">
    <property type="term" value="F:hexosyltransferase activity"/>
    <property type="evidence" value="ECO:0007669"/>
    <property type="project" value="TreeGrafter"/>
</dbReference>
<protein>
    <recommendedName>
        <fullName evidence="6">Glycosyltransferase subfamily 4-like N-terminal domain-containing protein</fullName>
    </recommendedName>
</protein>
<reference evidence="4 5" key="1">
    <citation type="journal article" date="2016" name="Nat. Commun.">
        <title>Thousands of microbial genomes shed light on interconnected biogeochemical processes in an aquifer system.</title>
        <authorList>
            <person name="Anantharaman K."/>
            <person name="Brown C.T."/>
            <person name="Hug L.A."/>
            <person name="Sharon I."/>
            <person name="Castelle C.J."/>
            <person name="Probst A.J."/>
            <person name="Thomas B.C."/>
            <person name="Singh A."/>
            <person name="Wilkins M.J."/>
            <person name="Karaoz U."/>
            <person name="Brodie E.L."/>
            <person name="Williams K.H."/>
            <person name="Hubbard S.S."/>
            <person name="Banfield J.F."/>
        </authorList>
    </citation>
    <scope>NUCLEOTIDE SEQUENCE [LARGE SCALE GENOMIC DNA]</scope>
</reference>
<dbReference type="Proteomes" id="UP000176303">
    <property type="component" value="Unassembled WGS sequence"/>
</dbReference>
<name>A0A1F7U291_9BACT</name>
<evidence type="ECO:0000259" key="3">
    <source>
        <dbReference type="Pfam" id="PF13579"/>
    </source>
</evidence>
<dbReference type="InterPro" id="IPR028098">
    <property type="entry name" value="Glyco_trans_4-like_N"/>
</dbReference>
<proteinExistence type="predicted"/>
<feature type="domain" description="Glycosyl transferase family 1" evidence="1">
    <location>
        <begin position="566"/>
        <end position="727"/>
    </location>
</feature>
<dbReference type="EMBL" id="MGDZ01000065">
    <property type="protein sequence ID" value="OGL72361.1"/>
    <property type="molecule type" value="Genomic_DNA"/>
</dbReference>
<sequence length="750" mass="82476">MPEPRKQIIIFSAFYEPYLSGAERFVKEVVERLGPRCRFVLFTARISPSLPTREERPWGEIRRLGFGHSSDKWIYPILAPLAALRIRSEIAHAVMESYAGVALWLFGIFRPRTKRILTLQSGDLDQKKIPSWLWRRIHASPSLVTAISGYLAERAVRIGQPRERVRVIPNGYDPAEADEVRRERLSRVLHRIVCVARLSPEKGIEALLRSLVEVRKSVLDAHLVLVGDGVLRAELENQTSILGLSDAVTFLGALPHQEALRQIARGEVFACPSLAEGLGIVFIEAQAVGTPAIGTRVGGIPDVIEDGRTGLLIPSADPSALAEAILRIFRDPESAGRMAVAAEDKLGRFDWNRIAAQVAEIYERGGEKKKIVIATGIYPPEIGGPATYSRTLAAGLARREWKVNIISYGDPSVPRDVPDGAGLRIVSRAGGLLVRYIRYALTVFRESRDADLVYLLDPVSSGLPGTIAAIARRKPTVLKVVGDYAWEQGQARGLVKVLLDEFQKMKAPASVELFRMIQRRVVRRASCVVVPSRYLAGIVRQWGVAEERVAVIPNAVHLPRSSAAEIPAADRPPIVISAGRFLPWKGMETLVRCFPEVRRRFPDARLVLVGDGPARPEIERAVREVNGQTWVELPGRLPQEKLHEMTRQSAVFVLVSGYEGFSHQIIEAMALGTPVVASDAGGNPEAIRDGENGVLVPYGDAGRTASAIIGLLADRSRAATLAAAAREDAKQYTEERMVEATARLFHDIGE</sequence>
<dbReference type="SUPFAM" id="SSF53756">
    <property type="entry name" value="UDP-Glycosyltransferase/glycogen phosphorylase"/>
    <property type="match status" value="2"/>
</dbReference>
<evidence type="ECO:0000259" key="2">
    <source>
        <dbReference type="Pfam" id="PF13439"/>
    </source>
</evidence>
<dbReference type="Pfam" id="PF00534">
    <property type="entry name" value="Glycos_transf_1"/>
    <property type="match status" value="2"/>
</dbReference>
<organism evidence="4 5">
    <name type="scientific">Candidatus Uhrbacteria bacterium RIFCSPHIGHO2_02_FULL_57_19</name>
    <dbReference type="NCBI Taxonomy" id="1802391"/>
    <lineage>
        <taxon>Bacteria</taxon>
        <taxon>Candidatus Uhriibacteriota</taxon>
    </lineage>
</organism>
<feature type="domain" description="Glycosyltransferase subfamily 4-like N-terminal" evidence="2">
    <location>
        <begin position="20"/>
        <end position="175"/>
    </location>
</feature>
<dbReference type="InterPro" id="IPR050194">
    <property type="entry name" value="Glycosyltransferase_grp1"/>
</dbReference>
<dbReference type="PANTHER" id="PTHR45947">
    <property type="entry name" value="SULFOQUINOVOSYL TRANSFERASE SQD2"/>
    <property type="match status" value="1"/>
</dbReference>
<dbReference type="STRING" id="1802391.A3D72_01840"/>
<dbReference type="PANTHER" id="PTHR45947:SF3">
    <property type="entry name" value="SULFOQUINOVOSYL TRANSFERASE SQD2"/>
    <property type="match status" value="1"/>
</dbReference>
<evidence type="ECO:0000313" key="4">
    <source>
        <dbReference type="EMBL" id="OGL72361.1"/>
    </source>
</evidence>
<dbReference type="Pfam" id="PF13579">
    <property type="entry name" value="Glyco_trans_4_4"/>
    <property type="match status" value="1"/>
</dbReference>
<dbReference type="InterPro" id="IPR001296">
    <property type="entry name" value="Glyco_trans_1"/>
</dbReference>
<feature type="domain" description="Glycosyltransferase subfamily 4-like N-terminal" evidence="3">
    <location>
        <begin position="383"/>
        <end position="554"/>
    </location>
</feature>